<evidence type="ECO:0000259" key="2">
    <source>
        <dbReference type="PROSITE" id="PS50948"/>
    </source>
</evidence>
<dbReference type="InterPro" id="IPR003609">
    <property type="entry name" value="Pan_app"/>
</dbReference>
<sequence length="515" mass="57048">MMQLLLLLPVLLSVVLVTGQGYAPGGVQQQVNGNYQQPPVQHVQQYHSAAYGNGPAVPQPALPPSPAYGNVQPNYAPRPQPSYNGQQMAYGQPSINGAYGGQAPIPVPVYGGPAAVTPNVQYPILVPTSPTCPFDPQCFKASPECTISNAYPFDRRTPISCQECLNLCQEKQFGDYPYICRSVVPTGLCQAVATEKPTTSSSAQTKETCPNGKLPKISEIVDYGTTTLTGASLQTKTAEDCATACLANQDESGNALELNGRPCRAASFSNRNGCQLSSNPLRITELTMQRGVTTYKIVCFPEELLTECPGNFFYDPHHVLVGFAKQVVTARDETDCVEQCLQAYETTGFNCMSGMFYFSDSKENCILNTEDRKSQSDVYTEDDADVVYFESGCFRRRLMLQKHRKLDAPIVDDEWTEWSACNEEENEQIRFKRCEKKDIRDCPHQRRKCKAVVNENAVMLRSLVKQIRRRTYTFLSSPTTSACAATTANKQNAQHKTCTESLVCKFHCCTFYENK</sequence>
<dbReference type="SMART" id="SM00473">
    <property type="entry name" value="PAN_AP"/>
    <property type="match status" value="2"/>
</dbReference>
<dbReference type="Gene3D" id="3.50.4.10">
    <property type="entry name" value="Hepatocyte Growth Factor"/>
    <property type="match status" value="1"/>
</dbReference>
<proteinExistence type="predicted"/>
<feature type="domain" description="Apple" evidence="2">
    <location>
        <begin position="209"/>
        <end position="299"/>
    </location>
</feature>
<feature type="signal peptide" evidence="1">
    <location>
        <begin position="1"/>
        <end position="19"/>
    </location>
</feature>
<evidence type="ECO:0000313" key="3">
    <source>
        <dbReference type="EMBL" id="KRX90724.1"/>
    </source>
</evidence>
<dbReference type="SUPFAM" id="SSF57414">
    <property type="entry name" value="Hairpin loop containing domain-like"/>
    <property type="match status" value="1"/>
</dbReference>
<dbReference type="EMBL" id="JYDU01000157">
    <property type="protein sequence ID" value="KRX90724.1"/>
    <property type="molecule type" value="Genomic_DNA"/>
</dbReference>
<dbReference type="Pfam" id="PF00024">
    <property type="entry name" value="PAN_1"/>
    <property type="match status" value="2"/>
</dbReference>
<reference evidence="3 4" key="1">
    <citation type="submission" date="2015-01" db="EMBL/GenBank/DDBJ databases">
        <title>Evolution of Trichinella species and genotypes.</title>
        <authorList>
            <person name="Korhonen P.K."/>
            <person name="Edoardo P."/>
            <person name="Giuseppe L.R."/>
            <person name="Gasser R.B."/>
        </authorList>
    </citation>
    <scope>NUCLEOTIDE SEQUENCE [LARGE SCALE GENOMIC DNA]</scope>
    <source>
        <strain evidence="3">ISS141</strain>
    </source>
</reference>
<dbReference type="Proteomes" id="UP000054815">
    <property type="component" value="Unassembled WGS sequence"/>
</dbReference>
<accession>A0A0V0XRQ1</accession>
<feature type="domain" description="Apple" evidence="2">
    <location>
        <begin position="308"/>
        <end position="393"/>
    </location>
</feature>
<feature type="chain" id="PRO_5006872692" description="Apple domain-containing protein" evidence="1">
    <location>
        <begin position="20"/>
        <end position="515"/>
    </location>
</feature>
<comment type="caution">
    <text evidence="3">The sequence shown here is derived from an EMBL/GenBank/DDBJ whole genome shotgun (WGS) entry which is preliminary data.</text>
</comment>
<dbReference type="PROSITE" id="PS50948">
    <property type="entry name" value="PAN"/>
    <property type="match status" value="2"/>
</dbReference>
<gene>
    <name evidence="3" type="primary">F52C9.5</name>
    <name evidence="3" type="ORF">T4E_12177</name>
</gene>
<name>A0A0V0XRQ1_TRIPS</name>
<dbReference type="CDD" id="cd01099">
    <property type="entry name" value="PAN_AP_HGF"/>
    <property type="match status" value="1"/>
</dbReference>
<organism evidence="3 4">
    <name type="scientific">Trichinella pseudospiralis</name>
    <name type="common">Parasitic roundworm</name>
    <dbReference type="NCBI Taxonomy" id="6337"/>
    <lineage>
        <taxon>Eukaryota</taxon>
        <taxon>Metazoa</taxon>
        <taxon>Ecdysozoa</taxon>
        <taxon>Nematoda</taxon>
        <taxon>Enoplea</taxon>
        <taxon>Dorylaimia</taxon>
        <taxon>Trichinellida</taxon>
        <taxon>Trichinellidae</taxon>
        <taxon>Trichinella</taxon>
    </lineage>
</organism>
<dbReference type="AlphaFoldDB" id="A0A0V0XRQ1"/>
<keyword evidence="1" id="KW-0732">Signal</keyword>
<protein>
    <recommendedName>
        <fullName evidence="2">Apple domain-containing protein</fullName>
    </recommendedName>
</protein>
<evidence type="ECO:0000313" key="4">
    <source>
        <dbReference type="Proteomes" id="UP000054815"/>
    </source>
</evidence>
<evidence type="ECO:0000256" key="1">
    <source>
        <dbReference type="SAM" id="SignalP"/>
    </source>
</evidence>